<feature type="signal peptide" evidence="1">
    <location>
        <begin position="1"/>
        <end position="28"/>
    </location>
</feature>
<proteinExistence type="predicted"/>
<dbReference type="RefSeq" id="XP_033601452.1">
    <property type="nucleotide sequence ID" value="XM_033746831.1"/>
</dbReference>
<dbReference type="AlphaFoldDB" id="A0A6A6WD17"/>
<name>A0A6A6WD17_9PEZI</name>
<evidence type="ECO:0008006" key="4">
    <source>
        <dbReference type="Google" id="ProtNLM"/>
    </source>
</evidence>
<keyword evidence="3" id="KW-1185">Reference proteome</keyword>
<sequence length="123" mass="13345">MPHAHALNYSHALAVAVTLASLLPLVHGTLLALCTEHSDFVAATVSSIQPPGQGRAVYLVLPPRPTVTDRSSIDSHNHDDDRHEAKLEYQVRSIRSVRIAKSARVLCLCADVARQISLFVCEG</sequence>
<evidence type="ECO:0000256" key="1">
    <source>
        <dbReference type="SAM" id="SignalP"/>
    </source>
</evidence>
<reference evidence="2" key="1">
    <citation type="journal article" date="2020" name="Stud. Mycol.">
        <title>101 Dothideomycetes genomes: a test case for predicting lifestyles and emergence of pathogens.</title>
        <authorList>
            <person name="Haridas S."/>
            <person name="Albert R."/>
            <person name="Binder M."/>
            <person name="Bloem J."/>
            <person name="Labutti K."/>
            <person name="Salamov A."/>
            <person name="Andreopoulos B."/>
            <person name="Baker S."/>
            <person name="Barry K."/>
            <person name="Bills G."/>
            <person name="Bluhm B."/>
            <person name="Cannon C."/>
            <person name="Castanera R."/>
            <person name="Culley D."/>
            <person name="Daum C."/>
            <person name="Ezra D."/>
            <person name="Gonzalez J."/>
            <person name="Henrissat B."/>
            <person name="Kuo A."/>
            <person name="Liang C."/>
            <person name="Lipzen A."/>
            <person name="Lutzoni F."/>
            <person name="Magnuson J."/>
            <person name="Mondo S."/>
            <person name="Nolan M."/>
            <person name="Ohm R."/>
            <person name="Pangilinan J."/>
            <person name="Park H.-J."/>
            <person name="Ramirez L."/>
            <person name="Alfaro M."/>
            <person name="Sun H."/>
            <person name="Tritt A."/>
            <person name="Yoshinaga Y."/>
            <person name="Zwiers L.-H."/>
            <person name="Turgeon B."/>
            <person name="Goodwin S."/>
            <person name="Spatafora J."/>
            <person name="Crous P."/>
            <person name="Grigoriev I."/>
        </authorList>
    </citation>
    <scope>NUCLEOTIDE SEQUENCE</scope>
    <source>
        <strain evidence="2">CBS 121739</strain>
    </source>
</reference>
<organism evidence="2 3">
    <name type="scientific">Pseudovirgaria hyperparasitica</name>
    <dbReference type="NCBI Taxonomy" id="470096"/>
    <lineage>
        <taxon>Eukaryota</taxon>
        <taxon>Fungi</taxon>
        <taxon>Dikarya</taxon>
        <taxon>Ascomycota</taxon>
        <taxon>Pezizomycotina</taxon>
        <taxon>Dothideomycetes</taxon>
        <taxon>Dothideomycetes incertae sedis</taxon>
        <taxon>Acrospermales</taxon>
        <taxon>Acrospermaceae</taxon>
        <taxon>Pseudovirgaria</taxon>
    </lineage>
</organism>
<gene>
    <name evidence="2" type="ORF">EJ05DRAFT_499424</name>
</gene>
<evidence type="ECO:0000313" key="2">
    <source>
        <dbReference type="EMBL" id="KAF2759001.1"/>
    </source>
</evidence>
<accession>A0A6A6WD17</accession>
<keyword evidence="1" id="KW-0732">Signal</keyword>
<feature type="chain" id="PRO_5025521187" description="Secreted protein" evidence="1">
    <location>
        <begin position="29"/>
        <end position="123"/>
    </location>
</feature>
<evidence type="ECO:0000313" key="3">
    <source>
        <dbReference type="Proteomes" id="UP000799437"/>
    </source>
</evidence>
<dbReference type="EMBL" id="ML996570">
    <property type="protein sequence ID" value="KAF2759001.1"/>
    <property type="molecule type" value="Genomic_DNA"/>
</dbReference>
<protein>
    <recommendedName>
        <fullName evidence="4">Secreted protein</fullName>
    </recommendedName>
</protein>
<dbReference type="Proteomes" id="UP000799437">
    <property type="component" value="Unassembled WGS sequence"/>
</dbReference>
<dbReference type="GeneID" id="54487885"/>